<evidence type="ECO:0000313" key="3">
    <source>
        <dbReference type="Proteomes" id="UP000267164"/>
    </source>
</evidence>
<dbReference type="EMBL" id="CP032568">
    <property type="protein sequence ID" value="AYF78887.1"/>
    <property type="molecule type" value="Genomic_DNA"/>
</dbReference>
<name>A0A386ZMS9_9NOCA</name>
<keyword evidence="3" id="KW-1185">Reference proteome</keyword>
<evidence type="ECO:0000256" key="1">
    <source>
        <dbReference type="SAM" id="Phobius"/>
    </source>
</evidence>
<sequence>MRLEINRRRWIALLTMLAILAVIGAYTGLWAVVAPESFYDSFPGLGLHWVRVDGPYNHHLVGDVGAFFLALAAISGAAIWYRDSVIARIAGFGWLVFGVPHLIYHLMHRPAELSGFSLTLSLLSVLLLPALGLAILLVAPRERFPVPEPAPLTLKFPRRQPPKR</sequence>
<reference evidence="2 3" key="1">
    <citation type="submission" date="2018-09" db="EMBL/GenBank/DDBJ databases">
        <title>Nocardia yunnanensis sp. nov., an actinomycete isolated from a soil sample.</title>
        <authorList>
            <person name="Zhang J."/>
        </authorList>
    </citation>
    <scope>NUCLEOTIDE SEQUENCE [LARGE SCALE GENOMIC DNA]</scope>
    <source>
        <strain evidence="2 3">CFHS0054</strain>
    </source>
</reference>
<keyword evidence="1" id="KW-0812">Transmembrane</keyword>
<dbReference type="Proteomes" id="UP000267164">
    <property type="component" value="Chromosome"/>
</dbReference>
<keyword evidence="1" id="KW-1133">Transmembrane helix</keyword>
<feature type="transmembrane region" description="Helical" evidence="1">
    <location>
        <begin position="60"/>
        <end position="80"/>
    </location>
</feature>
<feature type="transmembrane region" description="Helical" evidence="1">
    <location>
        <begin position="12"/>
        <end position="33"/>
    </location>
</feature>
<feature type="transmembrane region" description="Helical" evidence="1">
    <location>
        <begin position="116"/>
        <end position="139"/>
    </location>
</feature>
<dbReference type="KEGG" id="nyu:D7D52_09900"/>
<evidence type="ECO:0008006" key="4">
    <source>
        <dbReference type="Google" id="ProtNLM"/>
    </source>
</evidence>
<accession>A0A386ZMS9</accession>
<proteinExistence type="predicted"/>
<gene>
    <name evidence="2" type="ORF">D7D52_09900</name>
</gene>
<dbReference type="OrthoDB" id="74134at2"/>
<evidence type="ECO:0000313" key="2">
    <source>
        <dbReference type="EMBL" id="AYF78887.1"/>
    </source>
</evidence>
<feature type="transmembrane region" description="Helical" evidence="1">
    <location>
        <begin position="85"/>
        <end position="104"/>
    </location>
</feature>
<keyword evidence="1" id="KW-0472">Membrane</keyword>
<dbReference type="AlphaFoldDB" id="A0A386ZMS9"/>
<organism evidence="2 3">
    <name type="scientific">Nocardia yunnanensis</name>
    <dbReference type="NCBI Taxonomy" id="2382165"/>
    <lineage>
        <taxon>Bacteria</taxon>
        <taxon>Bacillati</taxon>
        <taxon>Actinomycetota</taxon>
        <taxon>Actinomycetes</taxon>
        <taxon>Mycobacteriales</taxon>
        <taxon>Nocardiaceae</taxon>
        <taxon>Nocardia</taxon>
    </lineage>
</organism>
<protein>
    <recommendedName>
        <fullName evidence="4">DUF4383 domain-containing protein</fullName>
    </recommendedName>
</protein>